<evidence type="ECO:0000256" key="1">
    <source>
        <dbReference type="SAM" id="SignalP"/>
    </source>
</evidence>
<dbReference type="Proteomes" id="UP000660729">
    <property type="component" value="Unassembled WGS sequence"/>
</dbReference>
<dbReference type="AlphaFoldDB" id="A0A8H6RVW8"/>
<evidence type="ECO:0008006" key="4">
    <source>
        <dbReference type="Google" id="ProtNLM"/>
    </source>
</evidence>
<keyword evidence="3" id="KW-1185">Reference proteome</keyword>
<protein>
    <recommendedName>
        <fullName evidence="4">Ubiquitin 3 binding protein But2 C-terminal domain-containing protein</fullName>
    </recommendedName>
</protein>
<gene>
    <name evidence="2" type="ORF">HII31_00961</name>
</gene>
<reference evidence="2" key="1">
    <citation type="submission" date="2020-04" db="EMBL/GenBank/DDBJ databases">
        <title>Draft genome resource of the tomato pathogen Pseudocercospora fuligena.</title>
        <authorList>
            <person name="Zaccaron A."/>
        </authorList>
    </citation>
    <scope>NUCLEOTIDE SEQUENCE</scope>
    <source>
        <strain evidence="2">PF001</strain>
    </source>
</reference>
<sequence length="267" mass="27615">MLSAFTKIVVAGLAVGSANALPAMTAPASDIQEMSATTTCTDTAGPSPSIIDLSYTLRPHPNATSSAMGTTIPPGVPVVPTSVLDTSYTLRSDTDSITFTTSDISATKAVGKRAVCTDAGILHECDTAPPAGGSATTYTPSLPSDFTAPVCGETSTHSGSPQVYLMQAVDQVCSKTDWNIMVGPSDTLRWTAKAMDGNDMTFSIDFDWLAVSAEQDSVLFSTNACREGFSKIAAGCKTDAQALMTGGHIEGKYAGVPVTYFVSVDLA</sequence>
<feature type="signal peptide" evidence="1">
    <location>
        <begin position="1"/>
        <end position="20"/>
    </location>
</feature>
<proteinExistence type="predicted"/>
<dbReference type="EMBL" id="JABCIY010000007">
    <property type="protein sequence ID" value="KAF7197872.1"/>
    <property type="molecule type" value="Genomic_DNA"/>
</dbReference>
<evidence type="ECO:0000313" key="3">
    <source>
        <dbReference type="Proteomes" id="UP000660729"/>
    </source>
</evidence>
<name>A0A8H6RVW8_9PEZI</name>
<accession>A0A8H6RVW8</accession>
<organism evidence="2 3">
    <name type="scientific">Pseudocercospora fuligena</name>
    <dbReference type="NCBI Taxonomy" id="685502"/>
    <lineage>
        <taxon>Eukaryota</taxon>
        <taxon>Fungi</taxon>
        <taxon>Dikarya</taxon>
        <taxon>Ascomycota</taxon>
        <taxon>Pezizomycotina</taxon>
        <taxon>Dothideomycetes</taxon>
        <taxon>Dothideomycetidae</taxon>
        <taxon>Mycosphaerellales</taxon>
        <taxon>Mycosphaerellaceae</taxon>
        <taxon>Pseudocercospora</taxon>
    </lineage>
</organism>
<keyword evidence="1" id="KW-0732">Signal</keyword>
<comment type="caution">
    <text evidence="2">The sequence shown here is derived from an EMBL/GenBank/DDBJ whole genome shotgun (WGS) entry which is preliminary data.</text>
</comment>
<evidence type="ECO:0000313" key="2">
    <source>
        <dbReference type="EMBL" id="KAF7197872.1"/>
    </source>
</evidence>
<dbReference type="OrthoDB" id="3648672at2759"/>
<feature type="chain" id="PRO_5034083339" description="Ubiquitin 3 binding protein But2 C-terminal domain-containing protein" evidence="1">
    <location>
        <begin position="21"/>
        <end position="267"/>
    </location>
</feature>